<dbReference type="HAMAP" id="MF_00048">
    <property type="entry name" value="UPF0102"/>
    <property type="match status" value="1"/>
</dbReference>
<keyword evidence="3" id="KW-0540">Nuclease</keyword>
<dbReference type="NCBIfam" id="NF009150">
    <property type="entry name" value="PRK12497.1-3"/>
    <property type="match status" value="1"/>
</dbReference>
<dbReference type="Pfam" id="PF02021">
    <property type="entry name" value="UPF0102"/>
    <property type="match status" value="1"/>
</dbReference>
<protein>
    <recommendedName>
        <fullName evidence="2">UPF0102 protein SAMN00808754_1232</fullName>
    </recommendedName>
</protein>
<dbReference type="Proteomes" id="UP000192569">
    <property type="component" value="Chromosome I"/>
</dbReference>
<keyword evidence="3" id="KW-0255">Endonuclease</keyword>
<evidence type="ECO:0000256" key="2">
    <source>
        <dbReference type="HAMAP-Rule" id="MF_00048"/>
    </source>
</evidence>
<evidence type="ECO:0000313" key="4">
    <source>
        <dbReference type="Proteomes" id="UP000192569"/>
    </source>
</evidence>
<dbReference type="InterPro" id="IPR011856">
    <property type="entry name" value="tRNA_endonuc-like_dom_sf"/>
</dbReference>
<comment type="similarity">
    <text evidence="1 2">Belongs to the UPF0102 family.</text>
</comment>
<dbReference type="InterPro" id="IPR003509">
    <property type="entry name" value="UPF0102_YraN-like"/>
</dbReference>
<dbReference type="EMBL" id="LT838272">
    <property type="protein sequence ID" value="SMB95397.1"/>
    <property type="molecule type" value="Genomic_DNA"/>
</dbReference>
<dbReference type="PANTHER" id="PTHR34039">
    <property type="entry name" value="UPF0102 PROTEIN YRAN"/>
    <property type="match status" value="1"/>
</dbReference>
<accession>A0A1W1VPW3</accession>
<keyword evidence="3" id="KW-0378">Hydrolase</keyword>
<dbReference type="InterPro" id="IPR011335">
    <property type="entry name" value="Restrct_endonuc-II-like"/>
</dbReference>
<proteinExistence type="inferred from homology"/>
<keyword evidence="4" id="KW-1185">Reference proteome</keyword>
<reference evidence="3 4" key="1">
    <citation type="submission" date="2017-04" db="EMBL/GenBank/DDBJ databases">
        <authorList>
            <person name="Afonso C.L."/>
            <person name="Miller P.J."/>
            <person name="Scott M.A."/>
            <person name="Spackman E."/>
            <person name="Goraichik I."/>
            <person name="Dimitrov K.M."/>
            <person name="Suarez D.L."/>
            <person name="Swayne D.E."/>
        </authorList>
    </citation>
    <scope>NUCLEOTIDE SEQUENCE [LARGE SCALE GENOMIC DNA]</scope>
    <source>
        <strain evidence="3 4">ToBE</strain>
    </source>
</reference>
<name>A0A1W1VPW3_9FIRM</name>
<dbReference type="RefSeq" id="WP_084664830.1">
    <property type="nucleotide sequence ID" value="NZ_LT838272.1"/>
</dbReference>
<dbReference type="Gene3D" id="3.40.1350.10">
    <property type="match status" value="1"/>
</dbReference>
<dbReference type="SUPFAM" id="SSF52980">
    <property type="entry name" value="Restriction endonuclease-like"/>
    <property type="match status" value="1"/>
</dbReference>
<organism evidence="3 4">
    <name type="scientific">Thermanaeromonas toyohensis ToBE</name>
    <dbReference type="NCBI Taxonomy" id="698762"/>
    <lineage>
        <taxon>Bacteria</taxon>
        <taxon>Bacillati</taxon>
        <taxon>Bacillota</taxon>
        <taxon>Clostridia</taxon>
        <taxon>Neomoorellales</taxon>
        <taxon>Neomoorellaceae</taxon>
        <taxon>Thermanaeromonas</taxon>
    </lineage>
</organism>
<dbReference type="PANTHER" id="PTHR34039:SF1">
    <property type="entry name" value="UPF0102 PROTEIN YRAN"/>
    <property type="match status" value="1"/>
</dbReference>
<dbReference type="STRING" id="698762.SAMN00808754_1232"/>
<dbReference type="OrthoDB" id="9802516at2"/>
<gene>
    <name evidence="3" type="ORF">SAMN00808754_1232</name>
</gene>
<evidence type="ECO:0000313" key="3">
    <source>
        <dbReference type="EMBL" id="SMB95397.1"/>
    </source>
</evidence>
<dbReference type="CDD" id="cd20736">
    <property type="entry name" value="PoNe_Nuclease"/>
    <property type="match status" value="1"/>
</dbReference>
<dbReference type="GO" id="GO:0004519">
    <property type="term" value="F:endonuclease activity"/>
    <property type="evidence" value="ECO:0007669"/>
    <property type="project" value="UniProtKB-KW"/>
</dbReference>
<dbReference type="NCBIfam" id="NF009154">
    <property type="entry name" value="PRK12497.3-3"/>
    <property type="match status" value="1"/>
</dbReference>
<dbReference type="GO" id="GO:0003676">
    <property type="term" value="F:nucleic acid binding"/>
    <property type="evidence" value="ECO:0007669"/>
    <property type="project" value="InterPro"/>
</dbReference>
<dbReference type="AlphaFoldDB" id="A0A1W1VPW3"/>
<dbReference type="NCBIfam" id="TIGR00252">
    <property type="entry name" value="YraN family protein"/>
    <property type="match status" value="1"/>
</dbReference>
<sequence>MNCGRRQKGWQGEEVAATFLKEQGYHLRERNFRCPLGEIDIVAEEGGEIVFIEVRTRSSSAFGLPQESIDFRKQNRLRRLASFYLKQRKLHGQPCRFDVVAVLLNGQGRVARIELIRGAF</sequence>
<evidence type="ECO:0000256" key="1">
    <source>
        <dbReference type="ARBA" id="ARBA00006738"/>
    </source>
</evidence>